<protein>
    <recommendedName>
        <fullName evidence="9">tRNA dimethylallyltransferase</fullName>
    </recommendedName>
</protein>
<dbReference type="NCBIfam" id="TIGR00174">
    <property type="entry name" value="miaA"/>
    <property type="match status" value="1"/>
</dbReference>
<dbReference type="PANTHER" id="PTHR11088">
    <property type="entry name" value="TRNA DIMETHYLALLYLTRANSFERASE"/>
    <property type="match status" value="1"/>
</dbReference>
<name>R7TBC8_CAPTE</name>
<dbReference type="GO" id="GO:0006400">
    <property type="term" value="P:tRNA modification"/>
    <property type="evidence" value="ECO:0007669"/>
    <property type="project" value="TreeGrafter"/>
</dbReference>
<dbReference type="Gene3D" id="3.40.50.300">
    <property type="entry name" value="P-loop containing nucleotide triphosphate hydrolases"/>
    <property type="match status" value="1"/>
</dbReference>
<dbReference type="AlphaFoldDB" id="R7TBC8"/>
<dbReference type="GO" id="GO:0005524">
    <property type="term" value="F:ATP binding"/>
    <property type="evidence" value="ECO:0007669"/>
    <property type="project" value="UniProtKB-KW"/>
</dbReference>
<evidence type="ECO:0000256" key="3">
    <source>
        <dbReference type="ARBA" id="ARBA00022741"/>
    </source>
</evidence>
<evidence type="ECO:0000256" key="4">
    <source>
        <dbReference type="ARBA" id="ARBA00022840"/>
    </source>
</evidence>
<keyword evidence="3 5" id="KW-0547">Nucleotide-binding</keyword>
<dbReference type="FunCoup" id="R7TBC8">
    <property type="interactions" value="2117"/>
</dbReference>
<evidence type="ECO:0000256" key="1">
    <source>
        <dbReference type="ARBA" id="ARBA00005842"/>
    </source>
</evidence>
<dbReference type="STRING" id="283909.R7TBC8"/>
<reference evidence="7" key="3">
    <citation type="submission" date="2015-06" db="UniProtKB">
        <authorList>
            <consortium name="EnsemblMetazoa"/>
        </authorList>
    </citation>
    <scope>IDENTIFICATION</scope>
</reference>
<accession>R7TBC8</accession>
<dbReference type="InterPro" id="IPR027417">
    <property type="entry name" value="P-loop_NTPase"/>
</dbReference>
<dbReference type="OrthoDB" id="775260at2759"/>
<dbReference type="InterPro" id="IPR018022">
    <property type="entry name" value="IPT"/>
</dbReference>
<evidence type="ECO:0008006" key="9">
    <source>
        <dbReference type="Google" id="ProtNLM"/>
    </source>
</evidence>
<reference evidence="8" key="1">
    <citation type="submission" date="2012-12" db="EMBL/GenBank/DDBJ databases">
        <authorList>
            <person name="Hellsten U."/>
            <person name="Grimwood J."/>
            <person name="Chapman J.A."/>
            <person name="Shapiro H."/>
            <person name="Aerts A."/>
            <person name="Otillar R.P."/>
            <person name="Terry A.Y."/>
            <person name="Boore J.L."/>
            <person name="Simakov O."/>
            <person name="Marletaz F."/>
            <person name="Cho S.-J."/>
            <person name="Edsinger-Gonzales E."/>
            <person name="Havlak P."/>
            <person name="Kuo D.-H."/>
            <person name="Larsson T."/>
            <person name="Lv J."/>
            <person name="Arendt D."/>
            <person name="Savage R."/>
            <person name="Osoegawa K."/>
            <person name="de Jong P."/>
            <person name="Lindberg D.R."/>
            <person name="Seaver E.C."/>
            <person name="Weisblat D.A."/>
            <person name="Putnam N.H."/>
            <person name="Grigoriev I.V."/>
            <person name="Rokhsar D.S."/>
        </authorList>
    </citation>
    <scope>NUCLEOTIDE SEQUENCE</scope>
    <source>
        <strain evidence="8">I ESC-2004</strain>
    </source>
</reference>
<dbReference type="Gene3D" id="1.10.20.140">
    <property type="match status" value="1"/>
</dbReference>
<dbReference type="InterPro" id="IPR039657">
    <property type="entry name" value="Dimethylallyltransferase"/>
</dbReference>
<dbReference type="EMBL" id="AMQN01003457">
    <property type="status" value="NOT_ANNOTATED_CDS"/>
    <property type="molecule type" value="Genomic_DNA"/>
</dbReference>
<dbReference type="SUPFAM" id="SSF52540">
    <property type="entry name" value="P-loop containing nucleoside triphosphate hydrolases"/>
    <property type="match status" value="2"/>
</dbReference>
<dbReference type="GO" id="GO:0052381">
    <property type="term" value="F:tRNA dimethylallyltransferase activity"/>
    <property type="evidence" value="ECO:0007669"/>
    <property type="project" value="InterPro"/>
</dbReference>
<dbReference type="Proteomes" id="UP000014760">
    <property type="component" value="Unassembled WGS sequence"/>
</dbReference>
<dbReference type="PANTHER" id="PTHR11088:SF89">
    <property type="entry name" value="TRNA DIMETHYLALLYLTRANSFERASE"/>
    <property type="match status" value="1"/>
</dbReference>
<dbReference type="EnsemblMetazoa" id="CapteT89789">
    <property type="protein sequence ID" value="CapteP89789"/>
    <property type="gene ID" value="CapteG89789"/>
</dbReference>
<keyword evidence="8" id="KW-1185">Reference proteome</keyword>
<comment type="similarity">
    <text evidence="1 5">Belongs to the IPP transferase family.</text>
</comment>
<reference evidence="6 8" key="2">
    <citation type="journal article" date="2013" name="Nature">
        <title>Insights into bilaterian evolution from three spiralian genomes.</title>
        <authorList>
            <person name="Simakov O."/>
            <person name="Marletaz F."/>
            <person name="Cho S.J."/>
            <person name="Edsinger-Gonzales E."/>
            <person name="Havlak P."/>
            <person name="Hellsten U."/>
            <person name="Kuo D.H."/>
            <person name="Larsson T."/>
            <person name="Lv J."/>
            <person name="Arendt D."/>
            <person name="Savage R."/>
            <person name="Osoegawa K."/>
            <person name="de Jong P."/>
            <person name="Grimwood J."/>
            <person name="Chapman J.A."/>
            <person name="Shapiro H."/>
            <person name="Aerts A."/>
            <person name="Otillar R.P."/>
            <person name="Terry A.Y."/>
            <person name="Boore J.L."/>
            <person name="Grigoriev I.V."/>
            <person name="Lindberg D.R."/>
            <person name="Seaver E.C."/>
            <person name="Weisblat D.A."/>
            <person name="Putnam N.H."/>
            <person name="Rokhsar D.S."/>
        </authorList>
    </citation>
    <scope>NUCLEOTIDE SEQUENCE</scope>
    <source>
        <strain evidence="6 8">I ESC-2004</strain>
    </source>
</reference>
<keyword evidence="4 5" id="KW-0067">ATP-binding</keyword>
<organism evidence="6">
    <name type="scientific">Capitella teleta</name>
    <name type="common">Polychaete worm</name>
    <dbReference type="NCBI Taxonomy" id="283909"/>
    <lineage>
        <taxon>Eukaryota</taxon>
        <taxon>Metazoa</taxon>
        <taxon>Spiralia</taxon>
        <taxon>Lophotrochozoa</taxon>
        <taxon>Annelida</taxon>
        <taxon>Polychaeta</taxon>
        <taxon>Sedentaria</taxon>
        <taxon>Scolecida</taxon>
        <taxon>Capitellidae</taxon>
        <taxon>Capitella</taxon>
    </lineage>
</organism>
<proteinExistence type="inferred from homology"/>
<dbReference type="GO" id="GO:0005739">
    <property type="term" value="C:mitochondrion"/>
    <property type="evidence" value="ECO:0007669"/>
    <property type="project" value="TreeGrafter"/>
</dbReference>
<evidence type="ECO:0000313" key="6">
    <source>
        <dbReference type="EMBL" id="ELT88314.1"/>
    </source>
</evidence>
<evidence type="ECO:0000313" key="8">
    <source>
        <dbReference type="Proteomes" id="UP000014760"/>
    </source>
</evidence>
<evidence type="ECO:0000256" key="2">
    <source>
        <dbReference type="ARBA" id="ARBA00022679"/>
    </source>
</evidence>
<dbReference type="Pfam" id="PF01715">
    <property type="entry name" value="IPPT"/>
    <property type="match status" value="1"/>
</dbReference>
<gene>
    <name evidence="6" type="ORF">CAPTEDRAFT_89789</name>
</gene>
<dbReference type="EMBL" id="KB311873">
    <property type="protein sequence ID" value="ELT88314.1"/>
    <property type="molecule type" value="Genomic_DNA"/>
</dbReference>
<dbReference type="HAMAP" id="MF_00185">
    <property type="entry name" value="IPP_trans"/>
    <property type="match status" value="1"/>
</dbReference>
<dbReference type="HOGENOM" id="CLU_032616_2_3_1"/>
<evidence type="ECO:0000313" key="7">
    <source>
        <dbReference type="EnsemblMetazoa" id="CapteP89789"/>
    </source>
</evidence>
<keyword evidence="2 5" id="KW-0808">Transferase</keyword>
<dbReference type="OMA" id="WGLHLKS"/>
<sequence length="359" mass="41064">MAASLKITRQLPLVVVLGATGAGKSKLAIELAKKFKGEIISADSMQVYKSLDIVTNKVSAEEQRICPHHLLDVVSPLQRFNVIDFRDAALDAISRIHSRQNVPIIVGGTNYYIEALLWKNLVAKSSAELRTDASCSDDISKWTTPRIYDKLLEVDPMTAKRYHPHDRRKLLRALEVYFMEGRTLSDVLTEQHSEEGGGPLSGPLRFPEPCIIWVQCEKEVLNDRTDKRVDEMVEMGLLREMLDFHVDYNVNHIREDGEYTLGIFQSIGFKEFHQYLILSDEERDSEAGKEMLLKGIEDMKRATRRYARRQQSWMNNRFLRRVGPNVPPIYGVDSTIPSDWMTQVHEPACSIVKAYLMVI</sequence>
<evidence type="ECO:0000256" key="5">
    <source>
        <dbReference type="RuleBase" id="RU003785"/>
    </source>
</evidence>